<dbReference type="RefSeq" id="XP_023426943.1">
    <property type="nucleotide sequence ID" value="XM_023572901.1"/>
</dbReference>
<name>S0DTY5_GIBF5</name>
<keyword evidence="2" id="KW-1185">Reference proteome</keyword>
<dbReference type="AlphaFoldDB" id="S0DTY5"/>
<dbReference type="Proteomes" id="UP000016800">
    <property type="component" value="Chromosome II"/>
</dbReference>
<evidence type="ECO:0000313" key="1">
    <source>
        <dbReference type="EMBL" id="CCT64862.1"/>
    </source>
</evidence>
<dbReference type="VEuPathDB" id="FungiDB:FFUJ_03878"/>
<sequence length="127" mass="14370">MISTPEPPSSRQTETVEPLLDPGLMMNQNELKVWNALCELEDELEVGWLPICKDSINLDDGSAKRQEERLGLINGIHSNIIKKLRRIEQLSGPDIKAKRSHVEEKVDKLLATFGAKSMTGTEKYWIL</sequence>
<dbReference type="EMBL" id="HF679024">
    <property type="protein sequence ID" value="CCT64862.1"/>
    <property type="molecule type" value="Genomic_DNA"/>
</dbReference>
<proteinExistence type="predicted"/>
<dbReference type="HOGENOM" id="CLU_1970738_0_0_1"/>
<organism evidence="1 2">
    <name type="scientific">Gibberella fujikuroi (strain CBS 195.34 / IMI 58289 / NRRL A-6831)</name>
    <name type="common">Bakanae and foot rot disease fungus</name>
    <name type="synonym">Fusarium fujikuroi</name>
    <dbReference type="NCBI Taxonomy" id="1279085"/>
    <lineage>
        <taxon>Eukaryota</taxon>
        <taxon>Fungi</taxon>
        <taxon>Dikarya</taxon>
        <taxon>Ascomycota</taxon>
        <taxon>Pezizomycotina</taxon>
        <taxon>Sordariomycetes</taxon>
        <taxon>Hypocreomycetidae</taxon>
        <taxon>Hypocreales</taxon>
        <taxon>Nectriaceae</taxon>
        <taxon>Fusarium</taxon>
        <taxon>Fusarium fujikuroi species complex</taxon>
    </lineage>
</organism>
<dbReference type="GeneID" id="35397359"/>
<reference evidence="1 2" key="1">
    <citation type="journal article" date="2013" name="PLoS Pathog.">
        <title>Deciphering the cryptic genome: genome-wide analyses of the rice pathogen Fusarium fujikuroi reveal complex regulation of secondary metabolism and novel metabolites.</title>
        <authorList>
            <person name="Wiemann P."/>
            <person name="Sieber C.M."/>
            <person name="von Bargen K.W."/>
            <person name="Studt L."/>
            <person name="Niehaus E.M."/>
            <person name="Espino J.J."/>
            <person name="Huss K."/>
            <person name="Michielse C.B."/>
            <person name="Albermann S."/>
            <person name="Wagner D."/>
            <person name="Bergner S.V."/>
            <person name="Connolly L.R."/>
            <person name="Fischer A."/>
            <person name="Reuter G."/>
            <person name="Kleigrewe K."/>
            <person name="Bald T."/>
            <person name="Wingfield B.D."/>
            <person name="Ophir R."/>
            <person name="Freeman S."/>
            <person name="Hippler M."/>
            <person name="Smith K.M."/>
            <person name="Brown D.W."/>
            <person name="Proctor R.H."/>
            <person name="Munsterkotter M."/>
            <person name="Freitag M."/>
            <person name="Humpf H.U."/>
            <person name="Guldener U."/>
            <person name="Tudzynski B."/>
        </authorList>
    </citation>
    <scope>NUCLEOTIDE SEQUENCE [LARGE SCALE GENOMIC DNA]</scope>
    <source>
        <strain evidence="2">CBS 195.34 / IMI 58289 / NRRL A-6831</strain>
    </source>
</reference>
<evidence type="ECO:0000313" key="2">
    <source>
        <dbReference type="Proteomes" id="UP000016800"/>
    </source>
</evidence>
<gene>
    <name evidence="1" type="ORF">FFUJ_03878</name>
</gene>
<accession>S0DTY5</accession>
<protein>
    <submittedName>
        <fullName evidence="1">Uncharacterized protein</fullName>
    </submittedName>
</protein>